<dbReference type="GO" id="GO:0004366">
    <property type="term" value="F:glycerol-3-phosphate O-acyltransferase activity"/>
    <property type="evidence" value="ECO:0007669"/>
    <property type="project" value="InterPro"/>
</dbReference>
<protein>
    <recommendedName>
        <fullName evidence="1">Phospholipid/glycerol acyltransferase domain-containing protein</fullName>
    </recommendedName>
</protein>
<dbReference type="GO" id="GO:0006655">
    <property type="term" value="P:phosphatidylglycerol biosynthetic process"/>
    <property type="evidence" value="ECO:0007669"/>
    <property type="project" value="TreeGrafter"/>
</dbReference>
<dbReference type="SMART" id="SM00563">
    <property type="entry name" value="PlsC"/>
    <property type="match status" value="1"/>
</dbReference>
<dbReference type="AlphaFoldDB" id="A0A1X6PBX5"/>
<proteinExistence type="predicted"/>
<dbReference type="PANTHER" id="PTHR35695:SF1">
    <property type="entry name" value="GLYCEROL-3-PHOSPHATE ACYLTRANSFERASE, CHLOROPLASTIC"/>
    <property type="match status" value="1"/>
</dbReference>
<accession>A0A1X6PBX5</accession>
<feature type="domain" description="Phospholipid/glycerol acyltransferase" evidence="1">
    <location>
        <begin position="191"/>
        <end position="343"/>
    </location>
</feature>
<name>A0A1X6PBX5_PORUM</name>
<dbReference type="EMBL" id="KV918814">
    <property type="protein sequence ID" value="OSX78347.1"/>
    <property type="molecule type" value="Genomic_DNA"/>
</dbReference>
<sequence>MCLSNGNGSAAGLGGGPSGDPAGVASSVAVSASSPPAVAATAAVAPSCAVHLPTPQGDIKAASPDDGLSFCERVAAYAAAGLIPPTAAAILVGWHSSYAVAAAASPVVSGLFGNSETFTDDTFATLLELVRQQVASPAIFEPHHVALRSPFDYYAFGLQFCLAMVDLPASRVLGRPALSRAMRYLAAGDNVIFLANHQSEADPHAIALVLANAAERVEEAADLGSRMLFMAGDRVREDSVAAPFSLGFNMLTVYSKKHIRDVPDEVDEKVRHNRVTAGVTAALFKEGGSAVWFAPSGGRDRRSADTGRVEVAPFDPAAVEMMRLTAAKSGTPSHFFPMALTTYAILPPPPTVDVGVGEARLVDYAGVGLAVGDEIDWDAVEASMTEEQRADKQEGRRLRAAAVQDAVEAAYTQLGGYEQ</sequence>
<evidence type="ECO:0000313" key="2">
    <source>
        <dbReference type="EMBL" id="OSX78347.1"/>
    </source>
</evidence>
<dbReference type="GO" id="GO:0009570">
    <property type="term" value="C:chloroplast stroma"/>
    <property type="evidence" value="ECO:0007669"/>
    <property type="project" value="TreeGrafter"/>
</dbReference>
<keyword evidence="3" id="KW-1185">Reference proteome</keyword>
<dbReference type="OrthoDB" id="524544at2759"/>
<evidence type="ECO:0000259" key="1">
    <source>
        <dbReference type="SMART" id="SM00563"/>
    </source>
</evidence>
<evidence type="ECO:0000313" key="3">
    <source>
        <dbReference type="Proteomes" id="UP000218209"/>
    </source>
</evidence>
<dbReference type="Gene3D" id="3.40.1130.10">
    <property type="entry name" value="Glycerol-3-phosphate (1)-acyltransferase"/>
    <property type="match status" value="1"/>
</dbReference>
<reference evidence="2 3" key="1">
    <citation type="submission" date="2017-03" db="EMBL/GenBank/DDBJ databases">
        <title>WGS assembly of Porphyra umbilicalis.</title>
        <authorList>
            <person name="Brawley S.H."/>
            <person name="Blouin N.A."/>
            <person name="Ficko-Blean E."/>
            <person name="Wheeler G.L."/>
            <person name="Lohr M."/>
            <person name="Goodson H.V."/>
            <person name="Jenkins J.W."/>
            <person name="Blaby-Haas C.E."/>
            <person name="Helliwell K.E."/>
            <person name="Chan C."/>
            <person name="Marriage T."/>
            <person name="Bhattacharya D."/>
            <person name="Klein A.S."/>
            <person name="Badis Y."/>
            <person name="Brodie J."/>
            <person name="Cao Y."/>
            <person name="Collen J."/>
            <person name="Dittami S.M."/>
            <person name="Gachon C.M."/>
            <person name="Green B.R."/>
            <person name="Karpowicz S."/>
            <person name="Kim J.W."/>
            <person name="Kudahl U."/>
            <person name="Lin S."/>
            <person name="Michel G."/>
            <person name="Mittag M."/>
            <person name="Olson B.J."/>
            <person name="Pangilinan J."/>
            <person name="Peng Y."/>
            <person name="Qiu H."/>
            <person name="Shu S."/>
            <person name="Singer J.T."/>
            <person name="Smith A.G."/>
            <person name="Sprecher B.N."/>
            <person name="Wagner V."/>
            <person name="Wang W."/>
            <person name="Wang Z.-Y."/>
            <person name="Yan J."/>
            <person name="Yarish C."/>
            <person name="Zoeuner-Riek S."/>
            <person name="Zhuang Y."/>
            <person name="Zou Y."/>
            <person name="Lindquist E.A."/>
            <person name="Grimwood J."/>
            <person name="Barry K."/>
            <person name="Rokhsar D.S."/>
            <person name="Schmutz J."/>
            <person name="Stiller J.W."/>
            <person name="Grossman A.R."/>
            <person name="Prochnik S.E."/>
        </authorList>
    </citation>
    <scope>NUCLEOTIDE SEQUENCE [LARGE SCALE GENOMIC DNA]</scope>
    <source>
        <strain evidence="2">4086291</strain>
    </source>
</reference>
<dbReference type="PANTHER" id="PTHR35695">
    <property type="entry name" value="GLYCEROL-3-PHOSPHATE ACYLTRANSFERASE, CHLOROPLASTIC"/>
    <property type="match status" value="1"/>
</dbReference>
<dbReference type="Proteomes" id="UP000218209">
    <property type="component" value="Unassembled WGS sequence"/>
</dbReference>
<gene>
    <name evidence="2" type="ORF">BU14_0111s0016</name>
</gene>
<dbReference type="InterPro" id="IPR016222">
    <property type="entry name" value="G3P_O-acylTrfase_chlp"/>
</dbReference>
<dbReference type="InterPro" id="IPR002123">
    <property type="entry name" value="Plipid/glycerol_acylTrfase"/>
</dbReference>
<dbReference type="Pfam" id="PF01553">
    <property type="entry name" value="Acyltransferase"/>
    <property type="match status" value="1"/>
</dbReference>
<dbReference type="SUPFAM" id="SSF69593">
    <property type="entry name" value="Glycerol-3-phosphate (1)-acyltransferase"/>
    <property type="match status" value="1"/>
</dbReference>
<organism evidence="2 3">
    <name type="scientific">Porphyra umbilicalis</name>
    <name type="common">Purple laver</name>
    <name type="synonym">Red alga</name>
    <dbReference type="NCBI Taxonomy" id="2786"/>
    <lineage>
        <taxon>Eukaryota</taxon>
        <taxon>Rhodophyta</taxon>
        <taxon>Bangiophyceae</taxon>
        <taxon>Bangiales</taxon>
        <taxon>Bangiaceae</taxon>
        <taxon>Porphyra</taxon>
    </lineage>
</organism>